<dbReference type="OrthoDB" id="5815225at2759"/>
<accession>A0A0B1SZI0</accession>
<reference evidence="1 2" key="1">
    <citation type="submission" date="2014-03" db="EMBL/GenBank/DDBJ databases">
        <title>Draft genome of the hookworm Oesophagostomum dentatum.</title>
        <authorList>
            <person name="Mitreva M."/>
        </authorList>
    </citation>
    <scope>NUCLEOTIDE SEQUENCE [LARGE SCALE GENOMIC DNA]</scope>
    <source>
        <strain evidence="1 2">OD-Hann</strain>
    </source>
</reference>
<organism evidence="1 2">
    <name type="scientific">Oesophagostomum dentatum</name>
    <name type="common">Nodular worm</name>
    <dbReference type="NCBI Taxonomy" id="61180"/>
    <lineage>
        <taxon>Eukaryota</taxon>
        <taxon>Metazoa</taxon>
        <taxon>Ecdysozoa</taxon>
        <taxon>Nematoda</taxon>
        <taxon>Chromadorea</taxon>
        <taxon>Rhabditida</taxon>
        <taxon>Rhabditina</taxon>
        <taxon>Rhabditomorpha</taxon>
        <taxon>Strongyloidea</taxon>
        <taxon>Strongylidae</taxon>
        <taxon>Oesophagostomum</taxon>
    </lineage>
</organism>
<evidence type="ECO:0000313" key="1">
    <source>
        <dbReference type="EMBL" id="KHJ90658.1"/>
    </source>
</evidence>
<dbReference type="PANTHER" id="PTHR22898:SF3">
    <property type="entry name" value="ALPHA-1,2-FUCOSYLTRANSFERASE-RELATED"/>
    <property type="match status" value="1"/>
</dbReference>
<sequence length="108" mass="12529">MASDIVAPTQNISQFMIFGDDKDFMQNMSTLLIEKEESSDYKIFVSDFSEELDLYLSSQLCSSFLMSAANSTFGWWLAFFARDQNNVYYLNDRILNNRDKMPSADQFL</sequence>
<proteinExistence type="predicted"/>
<dbReference type="AlphaFoldDB" id="A0A0B1SZI0"/>
<keyword evidence="2" id="KW-1185">Reference proteome</keyword>
<protein>
    <submittedName>
        <fullName evidence="1">Uncharacterized protein</fullName>
    </submittedName>
</protein>
<name>A0A0B1SZI0_OESDE</name>
<dbReference type="PANTHER" id="PTHR22898">
    <property type="entry name" value="UNCHARACTERIZED GLYCOSOL TRANSFERASE-RELATED"/>
    <property type="match status" value="1"/>
</dbReference>
<dbReference type="InterPro" id="IPR052501">
    <property type="entry name" value="Alpha-1-2_FucT"/>
</dbReference>
<dbReference type="EMBL" id="KN552803">
    <property type="protein sequence ID" value="KHJ90658.1"/>
    <property type="molecule type" value="Genomic_DNA"/>
</dbReference>
<dbReference type="Proteomes" id="UP000053660">
    <property type="component" value="Unassembled WGS sequence"/>
</dbReference>
<gene>
    <name evidence="1" type="ORF">OESDEN_09495</name>
</gene>
<evidence type="ECO:0000313" key="2">
    <source>
        <dbReference type="Proteomes" id="UP000053660"/>
    </source>
</evidence>